<keyword evidence="1" id="KW-0732">Signal</keyword>
<dbReference type="RefSeq" id="WP_380846554.1">
    <property type="nucleotide sequence ID" value="NZ_JBHSFP010000026.1"/>
</dbReference>
<organism evidence="2 3">
    <name type="scientific">Sphaerisporangium dianthi</name>
    <dbReference type="NCBI Taxonomy" id="1436120"/>
    <lineage>
        <taxon>Bacteria</taxon>
        <taxon>Bacillati</taxon>
        <taxon>Actinomycetota</taxon>
        <taxon>Actinomycetes</taxon>
        <taxon>Streptosporangiales</taxon>
        <taxon>Streptosporangiaceae</taxon>
        <taxon>Sphaerisporangium</taxon>
    </lineage>
</organism>
<sequence length="206" mass="22294">MRLTRARRRLSAFTMSAVLASGLVLVSTTGPAHAADFGPVIPCPSDPIAWRQTTIGRVAVYEGFRYTAVSATPAFNISDGRVVDNTLDTPIDVTFTSSQSRTWRVVITTTVGSGTELTKYLQTSVSAQIVQERTTSLGVNANFTVAPHTRVTGQYGVQAYDVVYDVQTVRAWPAIPNGYTKCWDQGSQRGTTNAPTVIEGWRFVAG</sequence>
<reference evidence="3" key="1">
    <citation type="journal article" date="2019" name="Int. J. Syst. Evol. Microbiol.">
        <title>The Global Catalogue of Microorganisms (GCM) 10K type strain sequencing project: providing services to taxonomists for standard genome sequencing and annotation.</title>
        <authorList>
            <consortium name="The Broad Institute Genomics Platform"/>
            <consortium name="The Broad Institute Genome Sequencing Center for Infectious Disease"/>
            <person name="Wu L."/>
            <person name="Ma J."/>
        </authorList>
    </citation>
    <scope>NUCLEOTIDE SEQUENCE [LARGE SCALE GENOMIC DNA]</scope>
    <source>
        <strain evidence="3">CGMCC 4.7132</strain>
    </source>
</reference>
<dbReference type="EMBL" id="JBHSFP010000026">
    <property type="protein sequence ID" value="MFC4534938.1"/>
    <property type="molecule type" value="Genomic_DNA"/>
</dbReference>
<evidence type="ECO:0000313" key="3">
    <source>
        <dbReference type="Proteomes" id="UP001596004"/>
    </source>
</evidence>
<gene>
    <name evidence="2" type="ORF">ACFO60_29620</name>
</gene>
<comment type="caution">
    <text evidence="2">The sequence shown here is derived from an EMBL/GenBank/DDBJ whole genome shotgun (WGS) entry which is preliminary data.</text>
</comment>
<proteinExistence type="predicted"/>
<protein>
    <submittedName>
        <fullName evidence="2">Uncharacterized protein</fullName>
    </submittedName>
</protein>
<dbReference type="Proteomes" id="UP001596004">
    <property type="component" value="Unassembled WGS sequence"/>
</dbReference>
<evidence type="ECO:0000256" key="1">
    <source>
        <dbReference type="SAM" id="SignalP"/>
    </source>
</evidence>
<evidence type="ECO:0000313" key="2">
    <source>
        <dbReference type="EMBL" id="MFC4534938.1"/>
    </source>
</evidence>
<feature type="chain" id="PRO_5046752680" evidence="1">
    <location>
        <begin position="35"/>
        <end position="206"/>
    </location>
</feature>
<accession>A0ABV9CRF9</accession>
<name>A0ABV9CRF9_9ACTN</name>
<feature type="signal peptide" evidence="1">
    <location>
        <begin position="1"/>
        <end position="34"/>
    </location>
</feature>
<keyword evidence="3" id="KW-1185">Reference proteome</keyword>